<organism evidence="2 3">
    <name type="scientific">Pseudoalteromonas rubra</name>
    <dbReference type="NCBI Taxonomy" id="43658"/>
    <lineage>
        <taxon>Bacteria</taxon>
        <taxon>Pseudomonadati</taxon>
        <taxon>Pseudomonadota</taxon>
        <taxon>Gammaproteobacteria</taxon>
        <taxon>Alteromonadales</taxon>
        <taxon>Pseudoalteromonadaceae</taxon>
        <taxon>Pseudoalteromonas</taxon>
    </lineage>
</organism>
<sequence length="76" mass="8765">MNIDEHKIDDAALAILSLTLNEDGRAWKQIDWVVMSRLYEKGLIHDPRGKQKSVQFTEQGVKLSRQLLEQLFAAKE</sequence>
<protein>
    <recommendedName>
        <fullName evidence="1">DUF6429 domain-containing protein</fullName>
    </recommendedName>
</protein>
<dbReference type="InterPro" id="IPR045489">
    <property type="entry name" value="DUF6429"/>
</dbReference>
<comment type="caution">
    <text evidence="2">The sequence shown here is derived from an EMBL/GenBank/DDBJ whole genome shotgun (WGS) entry which is preliminary data.</text>
</comment>
<dbReference type="Proteomes" id="UP000292345">
    <property type="component" value="Unassembled WGS sequence"/>
</dbReference>
<evidence type="ECO:0000259" key="1">
    <source>
        <dbReference type="Pfam" id="PF20008"/>
    </source>
</evidence>
<accession>A0A4V2E489</accession>
<reference evidence="2 3" key="1">
    <citation type="submission" date="2018-01" db="EMBL/GenBank/DDBJ databases">
        <title>Co-occurrence of chitin degradation, pigmentation and bioactivity in marine Pseudoalteromonas.</title>
        <authorList>
            <person name="Paulsen S."/>
            <person name="Gram L."/>
            <person name="Machado H."/>
        </authorList>
    </citation>
    <scope>NUCLEOTIDE SEQUENCE [LARGE SCALE GENOMIC DNA]</scope>
    <source>
        <strain evidence="2 3">S1946</strain>
    </source>
</reference>
<dbReference type="RefSeq" id="WP_130243789.1">
    <property type="nucleotide sequence ID" value="NZ_PPUZ01000001.1"/>
</dbReference>
<dbReference type="AlphaFoldDB" id="A0A4V2E489"/>
<proteinExistence type="predicted"/>
<evidence type="ECO:0000313" key="2">
    <source>
        <dbReference type="EMBL" id="RZM85419.1"/>
    </source>
</evidence>
<name>A0A4V2E489_9GAMM</name>
<feature type="domain" description="DUF6429" evidence="1">
    <location>
        <begin position="4"/>
        <end position="73"/>
    </location>
</feature>
<evidence type="ECO:0000313" key="3">
    <source>
        <dbReference type="Proteomes" id="UP000292345"/>
    </source>
</evidence>
<dbReference type="Pfam" id="PF20008">
    <property type="entry name" value="DUF6429"/>
    <property type="match status" value="1"/>
</dbReference>
<dbReference type="EMBL" id="PPUZ01000001">
    <property type="protein sequence ID" value="RZM85419.1"/>
    <property type="molecule type" value="Genomic_DNA"/>
</dbReference>
<gene>
    <name evidence="2" type="ORF">C3B51_00335</name>
</gene>